<name>A0AAV2HL81_LYMST</name>
<dbReference type="InterPro" id="IPR011009">
    <property type="entry name" value="Kinase-like_dom_sf"/>
</dbReference>
<dbReference type="PANTHER" id="PTHR48014">
    <property type="entry name" value="SERINE/THREONINE-PROTEIN KINASE FRAY2"/>
    <property type="match status" value="1"/>
</dbReference>
<sequence length="426" mass="48123">MFKFCRKQLLEELIFIHSHLKKYALKAAKRYKSHRRPMSLFNCACSSKENKITEIRSDTIPLDKKNKKDSISQLGKGGTKEASLAAKEMNAQRFIIYQPESLHYELYAVIGKGHANTSTISLAKHTPTDSLIAVKRINIEIWDRELSYLQDEIITTQQLSHANLLPIYCSFINGQELWAIMPLMAFGSCRDLMHAYFNSGLPEQAIVFILRDVLLALEYLHQRGIIHRGVKASHVMISKHGLVCLSGLHNSFNTIQNGKRLRKVHDFPMHTIDCLHCYSPELLQQNLAGYNCKSDIYSLGILTCELANGQSPFSDMPVTQMLLEKLSGTKPRLADSSTVGEFVIDDGKNKHGVEDQSGTTQERADAIFFKRTFSTHLHDFASVCLERDPFSRPSAPQLLCHQLFKSIKGRYSTSLPSLLQPVTPLT</sequence>
<dbReference type="GO" id="GO:1902554">
    <property type="term" value="C:serine/threonine protein kinase complex"/>
    <property type="evidence" value="ECO:0007669"/>
    <property type="project" value="TreeGrafter"/>
</dbReference>
<organism evidence="3 4">
    <name type="scientific">Lymnaea stagnalis</name>
    <name type="common">Great pond snail</name>
    <name type="synonym">Helix stagnalis</name>
    <dbReference type="NCBI Taxonomy" id="6523"/>
    <lineage>
        <taxon>Eukaryota</taxon>
        <taxon>Metazoa</taxon>
        <taxon>Spiralia</taxon>
        <taxon>Lophotrochozoa</taxon>
        <taxon>Mollusca</taxon>
        <taxon>Gastropoda</taxon>
        <taxon>Heterobranchia</taxon>
        <taxon>Euthyneura</taxon>
        <taxon>Panpulmonata</taxon>
        <taxon>Hygrophila</taxon>
        <taxon>Lymnaeoidea</taxon>
        <taxon>Lymnaeidae</taxon>
        <taxon>Lymnaea</taxon>
    </lineage>
</organism>
<gene>
    <name evidence="3" type="ORF">GSLYS_00008759001</name>
</gene>
<dbReference type="GO" id="GO:0005524">
    <property type="term" value="F:ATP binding"/>
    <property type="evidence" value="ECO:0007669"/>
    <property type="project" value="InterPro"/>
</dbReference>
<evidence type="ECO:0000256" key="1">
    <source>
        <dbReference type="ARBA" id="ARBA00008874"/>
    </source>
</evidence>
<dbReference type="GO" id="GO:0004672">
    <property type="term" value="F:protein kinase activity"/>
    <property type="evidence" value="ECO:0007669"/>
    <property type="project" value="InterPro"/>
</dbReference>
<keyword evidence="4" id="KW-1185">Reference proteome</keyword>
<comment type="similarity">
    <text evidence="1">Belongs to the protein kinase superfamily. STE Ser/Thr protein kinase family. STE20 subfamily.</text>
</comment>
<dbReference type="Gene3D" id="1.10.510.10">
    <property type="entry name" value="Transferase(Phosphotransferase) domain 1"/>
    <property type="match status" value="1"/>
</dbReference>
<reference evidence="3 4" key="1">
    <citation type="submission" date="2024-04" db="EMBL/GenBank/DDBJ databases">
        <authorList>
            <consortium name="Genoscope - CEA"/>
            <person name="William W."/>
        </authorList>
    </citation>
    <scope>NUCLEOTIDE SEQUENCE [LARGE SCALE GENOMIC DNA]</scope>
</reference>
<dbReference type="Pfam" id="PF00069">
    <property type="entry name" value="Pkinase"/>
    <property type="match status" value="1"/>
</dbReference>
<comment type="caution">
    <text evidence="3">The sequence shown here is derived from an EMBL/GenBank/DDBJ whole genome shotgun (WGS) entry which is preliminary data.</text>
</comment>
<dbReference type="Proteomes" id="UP001497497">
    <property type="component" value="Unassembled WGS sequence"/>
</dbReference>
<accession>A0AAV2HL81</accession>
<dbReference type="AlphaFoldDB" id="A0AAV2HL81"/>
<dbReference type="GO" id="GO:0043539">
    <property type="term" value="F:protein serine/threonine kinase activator activity"/>
    <property type="evidence" value="ECO:0007669"/>
    <property type="project" value="InterPro"/>
</dbReference>
<dbReference type="EMBL" id="CAXITT010000182">
    <property type="protein sequence ID" value="CAL1534799.1"/>
    <property type="molecule type" value="Genomic_DNA"/>
</dbReference>
<feature type="domain" description="Protein kinase" evidence="2">
    <location>
        <begin position="104"/>
        <end position="404"/>
    </location>
</feature>
<dbReference type="PROSITE" id="PS50011">
    <property type="entry name" value="PROTEIN_KINASE_DOM"/>
    <property type="match status" value="1"/>
</dbReference>
<dbReference type="SUPFAM" id="SSF56112">
    <property type="entry name" value="Protein kinase-like (PK-like)"/>
    <property type="match status" value="1"/>
</dbReference>
<dbReference type="InterPro" id="IPR000719">
    <property type="entry name" value="Prot_kinase_dom"/>
</dbReference>
<proteinExistence type="inferred from homology"/>
<dbReference type="InterPro" id="IPR047173">
    <property type="entry name" value="STRAD_A/B-like"/>
</dbReference>
<feature type="non-terminal residue" evidence="3">
    <location>
        <position position="426"/>
    </location>
</feature>
<dbReference type="GO" id="GO:0006611">
    <property type="term" value="P:protein export from nucleus"/>
    <property type="evidence" value="ECO:0007669"/>
    <property type="project" value="TreeGrafter"/>
</dbReference>
<evidence type="ECO:0000313" key="3">
    <source>
        <dbReference type="EMBL" id="CAL1534799.1"/>
    </source>
</evidence>
<protein>
    <recommendedName>
        <fullName evidence="2">Protein kinase domain-containing protein</fullName>
    </recommendedName>
</protein>
<evidence type="ECO:0000259" key="2">
    <source>
        <dbReference type="PROSITE" id="PS50011"/>
    </source>
</evidence>
<evidence type="ECO:0000313" key="4">
    <source>
        <dbReference type="Proteomes" id="UP001497497"/>
    </source>
</evidence>
<dbReference type="PANTHER" id="PTHR48014:SF21">
    <property type="entry name" value="SERINE_THREONINE-PROTEIN KINASE FRAY2"/>
    <property type="match status" value="1"/>
</dbReference>
<dbReference type="Gene3D" id="3.30.200.20">
    <property type="entry name" value="Phosphorylase Kinase, domain 1"/>
    <property type="match status" value="1"/>
</dbReference>